<feature type="transmembrane region" description="Helical" evidence="5">
    <location>
        <begin position="73"/>
        <end position="102"/>
    </location>
</feature>
<evidence type="ECO:0000256" key="4">
    <source>
        <dbReference type="ARBA" id="ARBA00023136"/>
    </source>
</evidence>
<sequence>MTNTIEPTTPTPSNPNKDERTWAMGAHLSTFLGWSCIPFANIIAPLLIWQIKKDSMPFTADQAKEALNFQISLFLYAVISVILCLLVIGYLGLLAILALNIFCTVMAAIKSNEGIAYRYPCTIRFIK</sequence>
<organism evidence="6 7">
    <name type="scientific">Rubritalea tangerina</name>
    <dbReference type="NCBI Taxonomy" id="430798"/>
    <lineage>
        <taxon>Bacteria</taxon>
        <taxon>Pseudomonadati</taxon>
        <taxon>Verrucomicrobiota</taxon>
        <taxon>Verrucomicrobiia</taxon>
        <taxon>Verrucomicrobiales</taxon>
        <taxon>Rubritaleaceae</taxon>
        <taxon>Rubritalea</taxon>
    </lineage>
</organism>
<dbReference type="InterPro" id="IPR019109">
    <property type="entry name" value="MamF_MmsF"/>
</dbReference>
<evidence type="ECO:0000256" key="1">
    <source>
        <dbReference type="ARBA" id="ARBA00004141"/>
    </source>
</evidence>
<evidence type="ECO:0000256" key="5">
    <source>
        <dbReference type="SAM" id="Phobius"/>
    </source>
</evidence>
<evidence type="ECO:0000256" key="3">
    <source>
        <dbReference type="ARBA" id="ARBA00022989"/>
    </source>
</evidence>
<protein>
    <submittedName>
        <fullName evidence="6">DUF4870 domain-containing protein</fullName>
    </submittedName>
</protein>
<dbReference type="Proteomes" id="UP001597389">
    <property type="component" value="Unassembled WGS sequence"/>
</dbReference>
<dbReference type="Pfam" id="PF09685">
    <property type="entry name" value="MamF_MmsF"/>
    <property type="match status" value="1"/>
</dbReference>
<feature type="transmembrane region" description="Helical" evidence="5">
    <location>
        <begin position="31"/>
        <end position="52"/>
    </location>
</feature>
<accession>A0ABW4Z915</accession>
<keyword evidence="3 5" id="KW-1133">Transmembrane helix</keyword>
<dbReference type="RefSeq" id="WP_377086387.1">
    <property type="nucleotide sequence ID" value="NZ_JBHSJL010000014.1"/>
</dbReference>
<reference evidence="7" key="1">
    <citation type="journal article" date="2019" name="Int. J. Syst. Evol. Microbiol.">
        <title>The Global Catalogue of Microorganisms (GCM) 10K type strain sequencing project: providing services to taxonomists for standard genome sequencing and annotation.</title>
        <authorList>
            <consortium name="The Broad Institute Genomics Platform"/>
            <consortium name="The Broad Institute Genome Sequencing Center for Infectious Disease"/>
            <person name="Wu L."/>
            <person name="Ma J."/>
        </authorList>
    </citation>
    <scope>NUCLEOTIDE SEQUENCE [LARGE SCALE GENOMIC DNA]</scope>
    <source>
        <strain evidence="7">CCUG 57942</strain>
    </source>
</reference>
<evidence type="ECO:0000313" key="6">
    <source>
        <dbReference type="EMBL" id="MFD2158393.1"/>
    </source>
</evidence>
<evidence type="ECO:0000256" key="2">
    <source>
        <dbReference type="ARBA" id="ARBA00022692"/>
    </source>
</evidence>
<comment type="caution">
    <text evidence="6">The sequence shown here is derived from an EMBL/GenBank/DDBJ whole genome shotgun (WGS) entry which is preliminary data.</text>
</comment>
<evidence type="ECO:0000313" key="7">
    <source>
        <dbReference type="Proteomes" id="UP001597389"/>
    </source>
</evidence>
<comment type="subcellular location">
    <subcellularLocation>
        <location evidence="1">Membrane</location>
        <topology evidence="1">Multi-pass membrane protein</topology>
    </subcellularLocation>
</comment>
<keyword evidence="2 5" id="KW-0812">Transmembrane</keyword>
<dbReference type="EMBL" id="JBHUJB010000022">
    <property type="protein sequence ID" value="MFD2158393.1"/>
    <property type="molecule type" value="Genomic_DNA"/>
</dbReference>
<keyword evidence="7" id="KW-1185">Reference proteome</keyword>
<proteinExistence type="predicted"/>
<gene>
    <name evidence="6" type="ORF">ACFSW8_05745</name>
</gene>
<name>A0ABW4Z915_9BACT</name>
<keyword evidence="4 5" id="KW-0472">Membrane</keyword>